<reference evidence="1 2" key="1">
    <citation type="journal article" date="2022" name="bioRxiv">
        <title>The genome of the oomycete Peronosclerospora sorghi, a cosmopolitan pathogen of maize and sorghum, is inflated with dispersed pseudogenes.</title>
        <authorList>
            <person name="Fletcher K."/>
            <person name="Martin F."/>
            <person name="Isakeit T."/>
            <person name="Cavanaugh K."/>
            <person name="Magill C."/>
            <person name="Michelmore R."/>
        </authorList>
    </citation>
    <scope>NUCLEOTIDE SEQUENCE [LARGE SCALE GENOMIC DNA]</scope>
    <source>
        <strain evidence="1">P6</strain>
    </source>
</reference>
<keyword evidence="2" id="KW-1185">Reference proteome</keyword>
<organism evidence="1 2">
    <name type="scientific">Peronosclerospora sorghi</name>
    <dbReference type="NCBI Taxonomy" id="230839"/>
    <lineage>
        <taxon>Eukaryota</taxon>
        <taxon>Sar</taxon>
        <taxon>Stramenopiles</taxon>
        <taxon>Oomycota</taxon>
        <taxon>Peronosporomycetes</taxon>
        <taxon>Peronosporales</taxon>
        <taxon>Peronosporaceae</taxon>
        <taxon>Peronosclerospora</taxon>
    </lineage>
</organism>
<dbReference type="Proteomes" id="UP001163321">
    <property type="component" value="Chromosome 3"/>
</dbReference>
<sequence length="71" mass="8395">MLFPNFRQVLDPTIKNQAENDNSDNGYDENSIQDKTIFIEHNLQTHVAQDTRMKLAEAFNSRFFNKQADYR</sequence>
<protein>
    <submittedName>
        <fullName evidence="1">Uncharacterized protein</fullName>
    </submittedName>
</protein>
<dbReference type="EMBL" id="CM047582">
    <property type="protein sequence ID" value="KAI9915772.1"/>
    <property type="molecule type" value="Genomic_DNA"/>
</dbReference>
<evidence type="ECO:0000313" key="2">
    <source>
        <dbReference type="Proteomes" id="UP001163321"/>
    </source>
</evidence>
<evidence type="ECO:0000313" key="1">
    <source>
        <dbReference type="EMBL" id="KAI9915772.1"/>
    </source>
</evidence>
<name>A0ACC0WAK3_9STRA</name>
<comment type="caution">
    <text evidence="1">The sequence shown here is derived from an EMBL/GenBank/DDBJ whole genome shotgun (WGS) entry which is preliminary data.</text>
</comment>
<gene>
    <name evidence="1" type="ORF">PsorP6_007226</name>
</gene>
<proteinExistence type="predicted"/>
<accession>A0ACC0WAK3</accession>